<dbReference type="InterPro" id="IPR012337">
    <property type="entry name" value="RNaseH-like_sf"/>
</dbReference>
<dbReference type="InterPro" id="IPR015378">
    <property type="entry name" value="Transposase-like_Mu_C"/>
</dbReference>
<dbReference type="EMBL" id="JAJTWT010000010">
    <property type="protein sequence ID" value="MCE4539651.1"/>
    <property type="molecule type" value="Genomic_DNA"/>
</dbReference>
<feature type="domain" description="Transposase-like Mu C-terminal" evidence="2">
    <location>
        <begin position="496"/>
        <end position="542"/>
    </location>
</feature>
<keyword evidence="4" id="KW-1185">Reference proteome</keyword>
<evidence type="ECO:0000313" key="4">
    <source>
        <dbReference type="Proteomes" id="UP001201463"/>
    </source>
</evidence>
<protein>
    <submittedName>
        <fullName evidence="3">Mu transposase C-terminal domain-containing protein</fullName>
    </submittedName>
</protein>
<comment type="caution">
    <text evidence="3">The sequence shown here is derived from an EMBL/GenBank/DDBJ whole genome shotgun (WGS) entry which is preliminary data.</text>
</comment>
<dbReference type="Gene3D" id="3.30.420.10">
    <property type="entry name" value="Ribonuclease H-like superfamily/Ribonuclease H"/>
    <property type="match status" value="1"/>
</dbReference>
<sequence length="652" mass="72268">MSRKRLTFKVIPAEHRDTSRWPKIDTSALSQEDQQRVERLMPAVQSYLDTGRLTAAAASAGICNSALLEQVGRCLTPLADGSVLGWAGLVAQLRVSPYLRSADLPAGAKASQEGAAGAFKRFLAEHPKIKDALDNAIRKGLGKGNARAAHTPAKAVWRLFKRKVEEVITDETEYPRNQINCGRRSVERYVKDMIASDARARRTAVGAATAQALGSVGSGEHSFDLVGMDQDLMGIDAHHMDFFGSIEIEGPAGPQSIAVERIWVYVVICMKTRAVHGYSVSIRTEPVAEQIELALDMASRPWAPREIKMRGVSYCEGAGFPMGCVDGLTVFAPAALRMDSAMQSFANNVLQRSRRRLGCAVSYSAIGAWYHNDTVERLFGTLERRWFHQLPTSVGTGPKDPKKTDGAAEAVRLRVSWDELLDVVEIAIANYNATSQPGLGYRSPLEVLRANYEVERQRFVPRPVMPATMLTPRLGVAIERAVVRGSCRPGRMRRPYIQVDKATYANPQLAAAFDKIGEGVIVHVHIEDMRTVEVYLENGTYLGWMTVQHKGWRQTKHSRDVRKQINRLRDAREMADTSDDFVADFLNYLADKAAVEARERPQRVSETATRLADTLRSSGAQLSDLRQRKPTEVHVPLRPVPALSHLPAPNWD</sequence>
<dbReference type="RefSeq" id="WP_233394173.1">
    <property type="nucleotide sequence ID" value="NZ_JAJTWT010000010.1"/>
</dbReference>
<proteinExistence type="predicted"/>
<evidence type="ECO:0000256" key="1">
    <source>
        <dbReference type="SAM" id="MobiDB-lite"/>
    </source>
</evidence>
<dbReference type="Pfam" id="PF09299">
    <property type="entry name" value="Mu-transpos_C"/>
    <property type="match status" value="1"/>
</dbReference>
<evidence type="ECO:0000259" key="2">
    <source>
        <dbReference type="Pfam" id="PF09299"/>
    </source>
</evidence>
<dbReference type="Proteomes" id="UP001201463">
    <property type="component" value="Unassembled WGS sequence"/>
</dbReference>
<dbReference type="InterPro" id="IPR036397">
    <property type="entry name" value="RNaseH_sf"/>
</dbReference>
<evidence type="ECO:0000313" key="3">
    <source>
        <dbReference type="EMBL" id="MCE4539651.1"/>
    </source>
</evidence>
<dbReference type="SUPFAM" id="SSF53098">
    <property type="entry name" value="Ribonuclease H-like"/>
    <property type="match status" value="1"/>
</dbReference>
<reference evidence="3 4" key="1">
    <citation type="submission" date="2021-12" db="EMBL/GenBank/DDBJ databases">
        <title>Genome seq of p7.</title>
        <authorList>
            <person name="Seo T."/>
        </authorList>
    </citation>
    <scope>NUCLEOTIDE SEQUENCE [LARGE SCALE GENOMIC DNA]</scope>
    <source>
        <strain evidence="3 4">P7</strain>
    </source>
</reference>
<accession>A0ABS8XFH7</accession>
<name>A0ABS8XFH7_9BURK</name>
<feature type="region of interest" description="Disordered" evidence="1">
    <location>
        <begin position="616"/>
        <end position="636"/>
    </location>
</feature>
<organism evidence="3 4">
    <name type="scientific">Pelomonas caseinilytica</name>
    <dbReference type="NCBI Taxonomy" id="2906763"/>
    <lineage>
        <taxon>Bacteria</taxon>
        <taxon>Pseudomonadati</taxon>
        <taxon>Pseudomonadota</taxon>
        <taxon>Betaproteobacteria</taxon>
        <taxon>Burkholderiales</taxon>
        <taxon>Sphaerotilaceae</taxon>
        <taxon>Roseateles</taxon>
    </lineage>
</organism>
<gene>
    <name evidence="3" type="ORF">LXT12_20575</name>
</gene>